<accession>A0A4S4NM44</accession>
<dbReference type="PRINTS" id="PR00502">
    <property type="entry name" value="NUDIXFAMILY"/>
</dbReference>
<dbReference type="PANTHER" id="PTHR21340:SF0">
    <property type="entry name" value="BIS(5'-NUCLEOSYL)-TETRAPHOSPHATASE [ASYMMETRICAL]"/>
    <property type="match status" value="1"/>
</dbReference>
<dbReference type="Pfam" id="PF00293">
    <property type="entry name" value="NUDIX"/>
    <property type="match status" value="1"/>
</dbReference>
<dbReference type="Proteomes" id="UP000308528">
    <property type="component" value="Unassembled WGS sequence"/>
</dbReference>
<dbReference type="Gene3D" id="3.90.79.10">
    <property type="entry name" value="Nucleoside Triphosphate Pyrophosphohydrolase"/>
    <property type="match status" value="1"/>
</dbReference>
<dbReference type="InterPro" id="IPR051325">
    <property type="entry name" value="Nudix_hydrolase_domain"/>
</dbReference>
<dbReference type="PROSITE" id="PS51462">
    <property type="entry name" value="NUDIX"/>
    <property type="match status" value="1"/>
</dbReference>
<gene>
    <name evidence="4" type="ORF">E4021_10305</name>
</gene>
<comment type="similarity">
    <text evidence="2">Belongs to the Nudix hydrolase family.</text>
</comment>
<keyword evidence="5" id="KW-1185">Reference proteome</keyword>
<dbReference type="InterPro" id="IPR020476">
    <property type="entry name" value="Nudix_hydrolase"/>
</dbReference>
<name>A0A4S4NM44_9BACT</name>
<dbReference type="OrthoDB" id="9816289at2"/>
<dbReference type="GO" id="GO:0006167">
    <property type="term" value="P:AMP biosynthetic process"/>
    <property type="evidence" value="ECO:0007669"/>
    <property type="project" value="TreeGrafter"/>
</dbReference>
<reference evidence="4 5" key="1">
    <citation type="submission" date="2019-04" db="EMBL/GenBank/DDBJ databases">
        <title>Lewinella litorea sp. nov., isolated from a marine sand.</title>
        <authorList>
            <person name="Yoon J.-H."/>
        </authorList>
    </citation>
    <scope>NUCLEOTIDE SEQUENCE [LARGE SCALE GENOMIC DNA]</scope>
    <source>
        <strain evidence="4 5">HSMS-39</strain>
    </source>
</reference>
<comment type="caution">
    <text evidence="4">The sequence shown here is derived from an EMBL/GenBank/DDBJ whole genome shotgun (WGS) entry which is preliminary data.</text>
</comment>
<dbReference type="AlphaFoldDB" id="A0A4S4NM44"/>
<evidence type="ECO:0000256" key="2">
    <source>
        <dbReference type="RuleBase" id="RU003476"/>
    </source>
</evidence>
<dbReference type="SUPFAM" id="SSF55811">
    <property type="entry name" value="Nudix"/>
    <property type="match status" value="1"/>
</dbReference>
<dbReference type="CDD" id="cd03673">
    <property type="entry name" value="NUDIX_Ap6A_hydrolase"/>
    <property type="match status" value="1"/>
</dbReference>
<proteinExistence type="inferred from homology"/>
<dbReference type="PROSITE" id="PS00893">
    <property type="entry name" value="NUDIX_BOX"/>
    <property type="match status" value="1"/>
</dbReference>
<protein>
    <submittedName>
        <fullName evidence="4">NUDIX domain-containing protein</fullName>
    </submittedName>
</protein>
<dbReference type="GO" id="GO:0006754">
    <property type="term" value="P:ATP biosynthetic process"/>
    <property type="evidence" value="ECO:0007669"/>
    <property type="project" value="TreeGrafter"/>
</dbReference>
<organism evidence="4 5">
    <name type="scientific">Neolewinella litorea</name>
    <dbReference type="NCBI Taxonomy" id="2562452"/>
    <lineage>
        <taxon>Bacteria</taxon>
        <taxon>Pseudomonadati</taxon>
        <taxon>Bacteroidota</taxon>
        <taxon>Saprospiria</taxon>
        <taxon>Saprospirales</taxon>
        <taxon>Lewinellaceae</taxon>
        <taxon>Neolewinella</taxon>
    </lineage>
</organism>
<dbReference type="GO" id="GO:0004081">
    <property type="term" value="F:bis(5'-nucleosyl)-tetraphosphatase (asymmetrical) activity"/>
    <property type="evidence" value="ECO:0007669"/>
    <property type="project" value="TreeGrafter"/>
</dbReference>
<sequence length="217" mass="24912">MCPCVVNFAPMYVIYINDRPLVLRDTATASPYGDGAPDTHLVARYSGKRKSLLNYADTLEKGSQKVFSIELVADDLNDLWQDFQSHYRWVEAAGGLVTHARKQQQLFIFRRGYWDLPKGKLDEGEDRAAAALREVEEETGLRQLSLGEALPTTYHTYRTSKHRILKPTYWFRMTTEQNELIPETAEDIERAEWRSVESVLEGEGPIYENLRALLLTV</sequence>
<evidence type="ECO:0000313" key="4">
    <source>
        <dbReference type="EMBL" id="THH39987.1"/>
    </source>
</evidence>
<evidence type="ECO:0000256" key="1">
    <source>
        <dbReference type="ARBA" id="ARBA00022801"/>
    </source>
</evidence>
<dbReference type="InterPro" id="IPR015797">
    <property type="entry name" value="NUDIX_hydrolase-like_dom_sf"/>
</dbReference>
<feature type="domain" description="Nudix hydrolase" evidence="3">
    <location>
        <begin position="88"/>
        <end position="217"/>
    </location>
</feature>
<dbReference type="PANTHER" id="PTHR21340">
    <property type="entry name" value="DIADENOSINE 5,5-P1,P4-TETRAPHOSPHATE PYROPHOSPHOHYDROLASE MUTT"/>
    <property type="match status" value="1"/>
</dbReference>
<keyword evidence="1 2" id="KW-0378">Hydrolase</keyword>
<evidence type="ECO:0000313" key="5">
    <source>
        <dbReference type="Proteomes" id="UP000308528"/>
    </source>
</evidence>
<evidence type="ECO:0000259" key="3">
    <source>
        <dbReference type="PROSITE" id="PS51462"/>
    </source>
</evidence>
<dbReference type="InterPro" id="IPR000086">
    <property type="entry name" value="NUDIX_hydrolase_dom"/>
</dbReference>
<dbReference type="EMBL" id="SRSF01000003">
    <property type="protein sequence ID" value="THH39987.1"/>
    <property type="molecule type" value="Genomic_DNA"/>
</dbReference>
<dbReference type="InterPro" id="IPR020084">
    <property type="entry name" value="NUDIX_hydrolase_CS"/>
</dbReference>